<reference evidence="5" key="1">
    <citation type="submission" date="2025-08" db="UniProtKB">
        <authorList>
            <consortium name="RefSeq"/>
        </authorList>
    </citation>
    <scope>IDENTIFICATION</scope>
</reference>
<dbReference type="OMA" id="TENEAPW"/>
<evidence type="ECO:0000256" key="2">
    <source>
        <dbReference type="ARBA" id="ARBA00022840"/>
    </source>
</evidence>
<keyword evidence="1" id="KW-0547">Nucleotide-binding</keyword>
<dbReference type="SMART" id="SM00382">
    <property type="entry name" value="AAA"/>
    <property type="match status" value="2"/>
</dbReference>
<evidence type="ECO:0000259" key="3">
    <source>
        <dbReference type="SMART" id="SM00382"/>
    </source>
</evidence>
<organism evidence="4 5">
    <name type="scientific">Hyalella azteca</name>
    <name type="common">Amphipod</name>
    <dbReference type="NCBI Taxonomy" id="294128"/>
    <lineage>
        <taxon>Eukaryota</taxon>
        <taxon>Metazoa</taxon>
        <taxon>Ecdysozoa</taxon>
        <taxon>Arthropoda</taxon>
        <taxon>Crustacea</taxon>
        <taxon>Multicrustacea</taxon>
        <taxon>Malacostraca</taxon>
        <taxon>Eumalacostraca</taxon>
        <taxon>Peracarida</taxon>
        <taxon>Amphipoda</taxon>
        <taxon>Senticaudata</taxon>
        <taxon>Talitrida</taxon>
        <taxon>Talitroidea</taxon>
        <taxon>Hyalellidae</taxon>
        <taxon>Hyalella</taxon>
    </lineage>
</organism>
<dbReference type="SUPFAM" id="SSF52540">
    <property type="entry name" value="P-loop containing nucleoside triphosphate hydrolases"/>
    <property type="match status" value="2"/>
</dbReference>
<dbReference type="GeneID" id="108677542"/>
<dbReference type="PANTHER" id="PTHR23077:SF27">
    <property type="entry name" value="ATPASE FAMILY GENE 2 PROTEIN HOMOLOG A"/>
    <property type="match status" value="1"/>
</dbReference>
<dbReference type="InterPro" id="IPR003593">
    <property type="entry name" value="AAA+_ATPase"/>
</dbReference>
<protein>
    <submittedName>
        <fullName evidence="5">ATPase family gene 2 protein</fullName>
    </submittedName>
</protein>
<dbReference type="InterPro" id="IPR027417">
    <property type="entry name" value="P-loop_NTPase"/>
</dbReference>
<dbReference type="Proteomes" id="UP000694843">
    <property type="component" value="Unplaced"/>
</dbReference>
<accession>A0A8B7P5N2</accession>
<dbReference type="GO" id="GO:0005524">
    <property type="term" value="F:ATP binding"/>
    <property type="evidence" value="ECO:0007669"/>
    <property type="project" value="UniProtKB-KW"/>
</dbReference>
<proteinExistence type="predicted"/>
<dbReference type="Gene3D" id="3.40.50.300">
    <property type="entry name" value="P-loop containing nucleotide triphosphate hydrolases"/>
    <property type="match status" value="2"/>
</dbReference>
<gene>
    <name evidence="5" type="primary">LOC108677542</name>
</gene>
<dbReference type="GO" id="GO:0005737">
    <property type="term" value="C:cytoplasm"/>
    <property type="evidence" value="ECO:0007669"/>
    <property type="project" value="TreeGrafter"/>
</dbReference>
<dbReference type="GO" id="GO:0016887">
    <property type="term" value="F:ATP hydrolysis activity"/>
    <property type="evidence" value="ECO:0007669"/>
    <property type="project" value="InterPro"/>
</dbReference>
<evidence type="ECO:0000313" key="4">
    <source>
        <dbReference type="Proteomes" id="UP000694843"/>
    </source>
</evidence>
<dbReference type="Gene3D" id="1.10.8.60">
    <property type="match status" value="2"/>
</dbReference>
<evidence type="ECO:0000313" key="5">
    <source>
        <dbReference type="RefSeq" id="XP_018021260.1"/>
    </source>
</evidence>
<feature type="domain" description="AAA+ ATPase" evidence="3">
    <location>
        <begin position="445"/>
        <end position="581"/>
    </location>
</feature>
<dbReference type="InterPro" id="IPR050168">
    <property type="entry name" value="AAA_ATPase_domain"/>
</dbReference>
<name>A0A8B7P5N2_HYAAZ</name>
<keyword evidence="2" id="KW-0067">ATP-binding</keyword>
<feature type="domain" description="AAA+ ATPase" evidence="3">
    <location>
        <begin position="210"/>
        <end position="318"/>
    </location>
</feature>
<evidence type="ECO:0000256" key="1">
    <source>
        <dbReference type="ARBA" id="ARBA00022741"/>
    </source>
</evidence>
<dbReference type="InterPro" id="IPR003959">
    <property type="entry name" value="ATPase_AAA_core"/>
</dbReference>
<dbReference type="RefSeq" id="XP_018021260.1">
    <property type="nucleotide sequence ID" value="XM_018165771.1"/>
</dbReference>
<dbReference type="PANTHER" id="PTHR23077">
    <property type="entry name" value="AAA-FAMILY ATPASE"/>
    <property type="match status" value="1"/>
</dbReference>
<keyword evidence="4" id="KW-1185">Reference proteome</keyword>
<dbReference type="OrthoDB" id="27435at2759"/>
<dbReference type="AlphaFoldDB" id="A0A8B7P5N2"/>
<dbReference type="KEGG" id="hazt:108677542"/>
<dbReference type="Pfam" id="PF00004">
    <property type="entry name" value="AAA"/>
    <property type="match status" value="2"/>
</dbReference>
<sequence>MASRDCIQIHWATDVTIFYSNEARIDSNNLAIYLKHFLCLQCFPIFVGFKYNLNYMTRNISFKVKEAHTRDCSGSFNHVCGFRICSSTDIKAFSHLNSKDPPLIIGIEDDLAPIIGHISGVMKSQQKHLTIAEMIDSYFGQFSNQNTLLSNTLKENIMMPHHVQMEHDLKTSSCNIAESFTENEAPWERHEDDMNKKKQILNIKKPAFHQRNFFIVLAPAGCGKSQLLNFLQHHYNSVVYGRTTRSFSKIFDLANSKKPCLVLLDDLDQIPNSQHLVPYVTSMPSDVVVVCTAQEELKIHEDLRRLCLAPVHIRKPADSARLGILEAMMGRAGLKCSPDTLALLVQSTSNYSIQDLNDLVLDLHSENKASLIIGQEEVKKAQNRLRKSMQMSFALGSSSIATQSNTSSASSVKVCGYSQEMQKLEDCVRLTLKHSSLYDKLGMSPPCRILIFGPSGCGKSLLIEALAEKFSLLVKTATRADIFSKYFGESENKLDAIFNEAAASAPCILHLPSFDGIASVRAREHHEVEGRVVNLLKARLDGTVKLKNVFVIAETSRPELLDSAIIRRGRFMAYQYIGLPDEETRAALITDALKKSSLAQAQVDAFTARTQGFTVAEVLLACREVRLSETFDLDEALQNIAPSVTAARLKRYADFRDLYQGSTDN</sequence>